<feature type="region of interest" description="Disordered" evidence="1">
    <location>
        <begin position="589"/>
        <end position="611"/>
    </location>
</feature>
<organism evidence="3 4">
    <name type="scientific">Pseudomassariella vexata</name>
    <dbReference type="NCBI Taxonomy" id="1141098"/>
    <lineage>
        <taxon>Eukaryota</taxon>
        <taxon>Fungi</taxon>
        <taxon>Dikarya</taxon>
        <taxon>Ascomycota</taxon>
        <taxon>Pezizomycotina</taxon>
        <taxon>Sordariomycetes</taxon>
        <taxon>Xylariomycetidae</taxon>
        <taxon>Amphisphaeriales</taxon>
        <taxon>Pseudomassariaceae</taxon>
        <taxon>Pseudomassariella</taxon>
    </lineage>
</organism>
<dbReference type="InParanoid" id="A0A1Y2DFC1"/>
<dbReference type="AlphaFoldDB" id="A0A1Y2DFC1"/>
<keyword evidence="4" id="KW-1185">Reference proteome</keyword>
<dbReference type="OrthoDB" id="4696414at2759"/>
<protein>
    <recommendedName>
        <fullName evidence="2">F-box domain-containing protein</fullName>
    </recommendedName>
</protein>
<sequence length="611" mass="68505">MEPKDEAEDDAHGRQISTFNYYIVGMLTRLSTIIPVFGQRFKDEGDRKERWSMSSIHAASSLTGGRRAFDSVRFKIRHSKRIESLMDRLAMFRFSSSRSDDSHDGQDECDSQLLTDDSRELKMKTLVKVARDAESVISSSSTDSASLVSMPHPGTPSKLLELPQELFDEITSYLGPANIVVLALVNKELLGRFIRTCPPSPSLPTPGPNAGPLTQASQWKALGDFIKRADGAKAKSRGTLLSLLDLDLVDLVYCYKCKKMHDPFVTFIDRAYAPKKSSRCVDYGADHHMPPRATRKLLRAITKRRKRGAPYKDLIPQVNNTVTTYRNGIMVQASLRMRYRGDLLLLRRQQIVSSIDKTSLALWVFRQQLRDQALPSQAAMTSPKVHKICNHIIWNEKYISLLQAMTDPLCKCKENHSGPASLPLHSPACFSRAPYDASKDNNHIVGKQFDAISRELKHLPDDANATTARLGDVFGCTQCTTDFQMDVVALPDPFGWGFVLTTWLDLGPVDFCAKWDSHRDARPGRLYGRQPPHGDICSSFENLSDETQYRPQISEINLERLTNYGWGPRAAKGTDRYITWSSGHSADPVTGRFLDPDPLEPDDLEGDSLAV</sequence>
<feature type="domain" description="F-box" evidence="2">
    <location>
        <begin position="156"/>
        <end position="189"/>
    </location>
</feature>
<dbReference type="GeneID" id="63780659"/>
<evidence type="ECO:0000313" key="4">
    <source>
        <dbReference type="Proteomes" id="UP000193689"/>
    </source>
</evidence>
<name>A0A1Y2DFC1_9PEZI</name>
<gene>
    <name evidence="3" type="ORF">BCR38DRAFT_489830</name>
</gene>
<feature type="compositionally biased region" description="Acidic residues" evidence="1">
    <location>
        <begin position="597"/>
        <end position="611"/>
    </location>
</feature>
<dbReference type="InterPro" id="IPR001810">
    <property type="entry name" value="F-box_dom"/>
</dbReference>
<dbReference type="PROSITE" id="PS50181">
    <property type="entry name" value="FBOX"/>
    <property type="match status" value="1"/>
</dbReference>
<dbReference type="RefSeq" id="XP_040710965.1">
    <property type="nucleotide sequence ID" value="XM_040864447.1"/>
</dbReference>
<dbReference type="Proteomes" id="UP000193689">
    <property type="component" value="Unassembled WGS sequence"/>
</dbReference>
<evidence type="ECO:0000256" key="1">
    <source>
        <dbReference type="SAM" id="MobiDB-lite"/>
    </source>
</evidence>
<evidence type="ECO:0000259" key="2">
    <source>
        <dbReference type="PROSITE" id="PS50181"/>
    </source>
</evidence>
<accession>A0A1Y2DFC1</accession>
<reference evidence="3 4" key="1">
    <citation type="submission" date="2016-07" db="EMBL/GenBank/DDBJ databases">
        <title>Pervasive Adenine N6-methylation of Active Genes in Fungi.</title>
        <authorList>
            <consortium name="DOE Joint Genome Institute"/>
            <person name="Mondo S.J."/>
            <person name="Dannebaum R.O."/>
            <person name="Kuo R.C."/>
            <person name="Labutti K."/>
            <person name="Haridas S."/>
            <person name="Kuo A."/>
            <person name="Salamov A."/>
            <person name="Ahrendt S.R."/>
            <person name="Lipzen A."/>
            <person name="Sullivan W."/>
            <person name="Andreopoulos W.B."/>
            <person name="Clum A."/>
            <person name="Lindquist E."/>
            <person name="Daum C."/>
            <person name="Ramamoorthy G.K."/>
            <person name="Gryganskyi A."/>
            <person name="Culley D."/>
            <person name="Magnuson J.K."/>
            <person name="James T.Y."/>
            <person name="O'Malley M.A."/>
            <person name="Stajich J.E."/>
            <person name="Spatafora J.W."/>
            <person name="Visel A."/>
            <person name="Grigoriev I.V."/>
        </authorList>
    </citation>
    <scope>NUCLEOTIDE SEQUENCE [LARGE SCALE GENOMIC DNA]</scope>
    <source>
        <strain evidence="3 4">CBS 129021</strain>
    </source>
</reference>
<dbReference type="STRING" id="1141098.A0A1Y2DFC1"/>
<evidence type="ECO:0000313" key="3">
    <source>
        <dbReference type="EMBL" id="ORY57836.1"/>
    </source>
</evidence>
<proteinExistence type="predicted"/>
<dbReference type="EMBL" id="MCFJ01000018">
    <property type="protein sequence ID" value="ORY57836.1"/>
    <property type="molecule type" value="Genomic_DNA"/>
</dbReference>
<comment type="caution">
    <text evidence="3">The sequence shown here is derived from an EMBL/GenBank/DDBJ whole genome shotgun (WGS) entry which is preliminary data.</text>
</comment>